<dbReference type="AlphaFoldDB" id="A0A317MX92"/>
<organism evidence="5 6">
    <name type="scientific">Plasticicumulans acidivorans</name>
    <dbReference type="NCBI Taxonomy" id="886464"/>
    <lineage>
        <taxon>Bacteria</taxon>
        <taxon>Pseudomonadati</taxon>
        <taxon>Pseudomonadota</taxon>
        <taxon>Gammaproteobacteria</taxon>
        <taxon>Candidatus Competibacteraceae</taxon>
        <taxon>Plasticicumulans</taxon>
    </lineage>
</organism>
<sequence>MDSTEFRCGARALWLALLLAAVPAADAADGDGLDQARAYLQAGNPASAEITLKNLLQQAPQTIDAQLLLARVQLLRGEPTQAAATLEQAERAGAPWSGLAPLRARQYLQQGEYRRLFEDVPLEGLSGEPLAEVLYCRGRGQLARRDLDAAMQAFSAAREAAPDAAFAAIGSADVLVRRGTLNAALTAAQRAVELAPGDAEAWDARALVHEAMGDGDAALADYTEALRRNPERLASRMARLQLLASLGRRDAMQADFDALEARHQPLPPYAALLKAQWLRQRGDTARARSVLEQTADGLSRLPRDAADRDPEILLLSANVNYALDRLQNARGDLEGFLQRQPQHAGARRLLGAVLMRLNEPAAAVKVLEPAGAQLADDAPFALQLGLAYLGAGEAQKATAELERALSLSNNNPAIASELAGARFQSGQVDQALSDLSTLFASEASSADSGVPLLMMQLRAGRAQDAIATADKLVAMKPDDTALLNLSAMAHAAAGDLDGAHAAFERALALDPSLRVVHVNLTRLELRQGRAAQARDRLQAVLREHPDDTALRQELGRVLMALDQHAEARQQWEQVRAADSTALDARLGLAEIYLAQGNPARALEVATEAERIAPRSVAALSALGMAQLANGLRDLASTSFRRAAVLTNDPAQLAVLGRRQILAQAPGEAVQTLQRAMQLAPQRAADLRPTLIEALVFANRLDDAEREARILREQPQRAAVGDGLLGEVLLRRGRVTEAVQVYRTALEQHPTPGLASGAYRALRQLGDQAAALAVIEQWAPRFANDPQVRSALADAYLRQHDWARARPLWERLVTERPRDADVRVALARIYLQLDDPRALELARSAVALAPNNAAALDALGWVLVRRGEIEAGLAQLRAAQQFAVDDPEVRYHLAVALHQLGRNDEARVELNRALSGTPGFSGADEARALLETLRKVR</sequence>
<name>A0A317MX92_9GAMM</name>
<dbReference type="Proteomes" id="UP000246569">
    <property type="component" value="Unassembled WGS sequence"/>
</dbReference>
<feature type="repeat" description="TPR" evidence="3">
    <location>
        <begin position="480"/>
        <end position="513"/>
    </location>
</feature>
<dbReference type="SMART" id="SM00028">
    <property type="entry name" value="TPR"/>
    <property type="match status" value="15"/>
</dbReference>
<feature type="repeat" description="TPR" evidence="3">
    <location>
        <begin position="378"/>
        <end position="411"/>
    </location>
</feature>
<reference evidence="5 6" key="1">
    <citation type="submission" date="2018-05" db="EMBL/GenBank/DDBJ databases">
        <title>Genomic Encyclopedia of Type Strains, Phase IV (KMG-IV): sequencing the most valuable type-strain genomes for metagenomic binning, comparative biology and taxonomic classification.</title>
        <authorList>
            <person name="Goeker M."/>
        </authorList>
    </citation>
    <scope>NUCLEOTIDE SEQUENCE [LARGE SCALE GENOMIC DNA]</scope>
    <source>
        <strain evidence="5 6">DSM 23606</strain>
    </source>
</reference>
<dbReference type="InterPro" id="IPR014266">
    <property type="entry name" value="PEP-CTERM_TPR_PrsT"/>
</dbReference>
<dbReference type="RefSeq" id="WP_170123507.1">
    <property type="nucleotide sequence ID" value="NZ_QGTJ01000003.1"/>
</dbReference>
<keyword evidence="6" id="KW-1185">Reference proteome</keyword>
<evidence type="ECO:0000256" key="4">
    <source>
        <dbReference type="SAM" id="SignalP"/>
    </source>
</evidence>
<dbReference type="Pfam" id="PF14559">
    <property type="entry name" value="TPR_19"/>
    <property type="match status" value="2"/>
</dbReference>
<keyword evidence="1" id="KW-0677">Repeat</keyword>
<protein>
    <submittedName>
        <fullName evidence="5">Putative PEP-CTERM system TPR-repeat lipoprotein</fullName>
    </submittedName>
</protein>
<dbReference type="InterPro" id="IPR050498">
    <property type="entry name" value="Ycf3"/>
</dbReference>
<dbReference type="PANTHER" id="PTHR44858:SF1">
    <property type="entry name" value="UDP-N-ACETYLGLUCOSAMINE--PEPTIDE N-ACETYLGLUCOSAMINYLTRANSFERASE SPINDLY-RELATED"/>
    <property type="match status" value="1"/>
</dbReference>
<evidence type="ECO:0000256" key="1">
    <source>
        <dbReference type="ARBA" id="ARBA00022737"/>
    </source>
</evidence>
<dbReference type="SUPFAM" id="SSF48452">
    <property type="entry name" value="TPR-like"/>
    <property type="match status" value="4"/>
</dbReference>
<dbReference type="InterPro" id="IPR011990">
    <property type="entry name" value="TPR-like_helical_dom_sf"/>
</dbReference>
<dbReference type="InterPro" id="IPR019734">
    <property type="entry name" value="TPR_rpt"/>
</dbReference>
<keyword evidence="4" id="KW-0732">Signal</keyword>
<feature type="repeat" description="TPR" evidence="3">
    <location>
        <begin position="199"/>
        <end position="232"/>
    </location>
</feature>
<evidence type="ECO:0000256" key="2">
    <source>
        <dbReference type="ARBA" id="ARBA00022803"/>
    </source>
</evidence>
<evidence type="ECO:0000313" key="6">
    <source>
        <dbReference type="Proteomes" id="UP000246569"/>
    </source>
</evidence>
<evidence type="ECO:0000313" key="5">
    <source>
        <dbReference type="EMBL" id="PWV63134.1"/>
    </source>
</evidence>
<evidence type="ECO:0000256" key="3">
    <source>
        <dbReference type="PROSITE-ProRule" id="PRU00339"/>
    </source>
</evidence>
<proteinExistence type="predicted"/>
<feature type="repeat" description="TPR" evidence="3">
    <location>
        <begin position="131"/>
        <end position="164"/>
    </location>
</feature>
<dbReference type="PROSITE" id="PS50005">
    <property type="entry name" value="TPR"/>
    <property type="match status" value="5"/>
</dbReference>
<dbReference type="Gene3D" id="1.25.40.10">
    <property type="entry name" value="Tetratricopeptide repeat domain"/>
    <property type="match status" value="5"/>
</dbReference>
<feature type="signal peptide" evidence="4">
    <location>
        <begin position="1"/>
        <end position="27"/>
    </location>
</feature>
<accession>A0A317MX92</accession>
<dbReference type="NCBIfam" id="TIGR02917">
    <property type="entry name" value="PEP_TPR_lipo"/>
    <property type="match status" value="1"/>
</dbReference>
<keyword evidence="5" id="KW-0449">Lipoprotein</keyword>
<keyword evidence="2 3" id="KW-0802">TPR repeat</keyword>
<gene>
    <name evidence="5" type="ORF">C7443_10358</name>
</gene>
<feature type="repeat" description="TPR" evidence="3">
    <location>
        <begin position="718"/>
        <end position="751"/>
    </location>
</feature>
<dbReference type="Pfam" id="PF13432">
    <property type="entry name" value="TPR_16"/>
    <property type="match status" value="8"/>
</dbReference>
<dbReference type="PANTHER" id="PTHR44858">
    <property type="entry name" value="TETRATRICOPEPTIDE REPEAT PROTEIN 6"/>
    <property type="match status" value="1"/>
</dbReference>
<comment type="caution">
    <text evidence="5">The sequence shown here is derived from an EMBL/GenBank/DDBJ whole genome shotgun (WGS) entry which is preliminary data.</text>
</comment>
<feature type="chain" id="PRO_5016308659" evidence="4">
    <location>
        <begin position="28"/>
        <end position="936"/>
    </location>
</feature>
<dbReference type="EMBL" id="QGTJ01000003">
    <property type="protein sequence ID" value="PWV63134.1"/>
    <property type="molecule type" value="Genomic_DNA"/>
</dbReference>